<proteinExistence type="predicted"/>
<evidence type="ECO:0000313" key="1">
    <source>
        <dbReference type="EMBL" id="CAL2107380.1"/>
    </source>
</evidence>
<accession>A0ABM9PP08</accession>
<gene>
    <name evidence="1" type="ORF">T190115A13A_30226</name>
</gene>
<evidence type="ECO:0008006" key="3">
    <source>
        <dbReference type="Google" id="ProtNLM"/>
    </source>
</evidence>
<comment type="caution">
    <text evidence="1">The sequence shown here is derived from an EMBL/GenBank/DDBJ whole genome shotgun (WGS) entry which is preliminary data.</text>
</comment>
<evidence type="ECO:0000313" key="2">
    <source>
        <dbReference type="Proteomes" id="UP001497602"/>
    </source>
</evidence>
<dbReference type="EMBL" id="CAXJRC010000033">
    <property type="protein sequence ID" value="CAL2107380.1"/>
    <property type="molecule type" value="Genomic_DNA"/>
</dbReference>
<sequence>MIYDYSQKPPVLVSRNKANAYFPDFYFADDTDLYFLYPKDKVIYNYSLGVFFKHVNGPEYENIAIRPIIKAEQMGNLIGYTQFSPTQLPTLYFQNGRLTLEHSNCRNIGWHPRRQGFNYAYGNILYEDVPNYKKGGIFNEEQFKKDQQAAKNNPTKDIRLIEIYYNDSDIIQRTPHHSRSNLILGNPPNFVLQIVNQFLAAKEKSPSPF</sequence>
<reference evidence="1 2" key="1">
    <citation type="submission" date="2024-05" db="EMBL/GenBank/DDBJ databases">
        <authorList>
            <person name="Duchaud E."/>
        </authorList>
    </citation>
    <scope>NUCLEOTIDE SEQUENCE [LARGE SCALE GENOMIC DNA]</scope>
    <source>
        <strain evidence="1">Ena-SAMPLE-TAB-13-05-2024-13:56:06:370-140305</strain>
    </source>
</reference>
<protein>
    <recommendedName>
        <fullName evidence="3">DKNYY family protein</fullName>
    </recommendedName>
</protein>
<dbReference type="Proteomes" id="UP001497602">
    <property type="component" value="Unassembled WGS sequence"/>
</dbReference>
<name>A0ABM9PP08_9FLAO</name>
<dbReference type="RefSeq" id="WP_348704615.1">
    <property type="nucleotide sequence ID" value="NZ_CAXIYA010000022.1"/>
</dbReference>
<organism evidence="1 2">
    <name type="scientific">Tenacibaculum vairaonense</name>
    <dbReference type="NCBI Taxonomy" id="3137860"/>
    <lineage>
        <taxon>Bacteria</taxon>
        <taxon>Pseudomonadati</taxon>
        <taxon>Bacteroidota</taxon>
        <taxon>Flavobacteriia</taxon>
        <taxon>Flavobacteriales</taxon>
        <taxon>Flavobacteriaceae</taxon>
        <taxon>Tenacibaculum</taxon>
    </lineage>
</organism>
<keyword evidence="2" id="KW-1185">Reference proteome</keyword>